<reference evidence="1 2" key="1">
    <citation type="submission" date="2022-01" db="EMBL/GenBank/DDBJ databases">
        <title>Flavihumibacter sp. nov., isolated from sediment of a river.</title>
        <authorList>
            <person name="Liu H."/>
        </authorList>
    </citation>
    <scope>NUCLEOTIDE SEQUENCE [LARGE SCALE GENOMIC DNA]</scope>
    <source>
        <strain evidence="1 2">RY-1</strain>
    </source>
</reference>
<organism evidence="1 2">
    <name type="scientific">Flavihumibacter fluminis</name>
    <dbReference type="NCBI Taxonomy" id="2909236"/>
    <lineage>
        <taxon>Bacteria</taxon>
        <taxon>Pseudomonadati</taxon>
        <taxon>Bacteroidota</taxon>
        <taxon>Chitinophagia</taxon>
        <taxon>Chitinophagales</taxon>
        <taxon>Chitinophagaceae</taxon>
        <taxon>Flavihumibacter</taxon>
    </lineage>
</organism>
<keyword evidence="2" id="KW-1185">Reference proteome</keyword>
<dbReference type="RefSeq" id="WP_234866335.1">
    <property type="nucleotide sequence ID" value="NZ_JAKEVY010000003.1"/>
</dbReference>
<protein>
    <submittedName>
        <fullName evidence="1">Uncharacterized protein</fullName>
    </submittedName>
</protein>
<comment type="caution">
    <text evidence="1">The sequence shown here is derived from an EMBL/GenBank/DDBJ whole genome shotgun (WGS) entry which is preliminary data.</text>
</comment>
<dbReference type="EMBL" id="JAKEVY010000003">
    <property type="protein sequence ID" value="MCF1715382.1"/>
    <property type="molecule type" value="Genomic_DNA"/>
</dbReference>
<evidence type="ECO:0000313" key="1">
    <source>
        <dbReference type="EMBL" id="MCF1715382.1"/>
    </source>
</evidence>
<gene>
    <name evidence="1" type="ORF">L0U88_12165</name>
</gene>
<dbReference type="Proteomes" id="UP001200145">
    <property type="component" value="Unassembled WGS sequence"/>
</dbReference>
<name>A0ABS9BII3_9BACT</name>
<sequence>MTTEFYQALQDSYNYESPITAGKAMRQLGFYIASGKATLKECAEGIDCLILAASSGNGNLRWGASDGFQEIFMSEGLNGADLVDSFLESSEVFKSLGQSQRQLLQNMMEEATNLYMGSHREDPNPRLDNFQGHMFEVSYLKPGCRRHLELRHYG</sequence>
<evidence type="ECO:0000313" key="2">
    <source>
        <dbReference type="Proteomes" id="UP001200145"/>
    </source>
</evidence>
<accession>A0ABS9BII3</accession>
<proteinExistence type="predicted"/>